<dbReference type="PANTHER" id="PTHR11011">
    <property type="entry name" value="MALE STERILITY PROTEIN 2-RELATED"/>
    <property type="match status" value="1"/>
</dbReference>
<dbReference type="InterPro" id="IPR026055">
    <property type="entry name" value="FAR"/>
</dbReference>
<feature type="domain" description="Thioester reductase (TE)" evidence="12">
    <location>
        <begin position="25"/>
        <end position="296"/>
    </location>
</feature>
<dbReference type="Proteomes" id="UP001353858">
    <property type="component" value="Unassembled WGS sequence"/>
</dbReference>
<dbReference type="FunFam" id="3.40.50.720:FF:000143">
    <property type="entry name" value="Fatty acyl-CoA reductase"/>
    <property type="match status" value="1"/>
</dbReference>
<keyword evidence="8 10" id="KW-0472">Membrane</keyword>
<sequence length="519" mass="59219">MYIKNSEMSSNEMIASWYRNKNIFITGGSGFVGVCLIEKLLRCIPDIGDIYLLLRPKRGKDIDERLKQLKKNSVFEKLLESESSDKVFDRLKIVSGDVSQPNLGLSAEDTQTIIDNVNVIFHSAATLDFADGLKPTVQINLLGTRRVVEIATQCHSLNAFVHVSSAYVNSFRLQSDEVIYPLTDDPEKIIKLVEELSEEELDQKTPDLLKGHPNTYTYTKQMAEYEVQKMETKFPCSIVRPSMITASWKEPIPGWTISKNGPQGFLMGASKGIIRRLPVAKDLVYDYIPVDVVVNQLIVAAVYSATTQATKVQVYHCTSSTRKPFRWASVQNQINNYLHKYPLKSAVWYPHLKLLPNVTWFKISAFFVHFLPAIILDGITKLAGGRPILIKLHRNVNTSLGLLEKFIFTEFMFTSEKTENLHKWLLPGDRDKFFLDISTLQWPEYFVDLSKGVRQYLNNEKMTNIEAARGKNTLLMVLHLLLQIAICTLVWYIFACTTDMKMTQSAFIVPIFYMLFSLL</sequence>
<evidence type="ECO:0000313" key="13">
    <source>
        <dbReference type="EMBL" id="KAK4878554.1"/>
    </source>
</evidence>
<dbReference type="GO" id="GO:0016020">
    <property type="term" value="C:membrane"/>
    <property type="evidence" value="ECO:0007669"/>
    <property type="project" value="UniProtKB-SubCell"/>
</dbReference>
<reference evidence="14" key="1">
    <citation type="submission" date="2023-01" db="EMBL/GenBank/DDBJ databases">
        <title>Key to firefly adult light organ development and bioluminescence: homeobox transcription factors regulate luciferase expression and transportation to peroxisome.</title>
        <authorList>
            <person name="Fu X."/>
        </authorList>
    </citation>
    <scope>NUCLEOTIDE SEQUENCE [LARGE SCALE GENOMIC DNA]</scope>
</reference>
<dbReference type="InterPro" id="IPR013120">
    <property type="entry name" value="FAR_NAD-bd"/>
</dbReference>
<dbReference type="SUPFAM" id="SSF51735">
    <property type="entry name" value="NAD(P)-binding Rossmann-fold domains"/>
    <property type="match status" value="1"/>
</dbReference>
<dbReference type="GO" id="GO:0102965">
    <property type="term" value="F:alcohol-forming long-chain fatty acyl-CoA reductase activity"/>
    <property type="evidence" value="ECO:0007669"/>
    <property type="project" value="UniProtKB-EC"/>
</dbReference>
<dbReference type="AlphaFoldDB" id="A0AAN7PVK7"/>
<dbReference type="EMBL" id="JARPUR010000004">
    <property type="protein sequence ID" value="KAK4878554.1"/>
    <property type="molecule type" value="Genomic_DNA"/>
</dbReference>
<name>A0AAN7PVK7_9COLE</name>
<keyword evidence="4 10" id="KW-0812">Transmembrane</keyword>
<dbReference type="CDD" id="cd05236">
    <property type="entry name" value="FAR-N_SDR_e"/>
    <property type="match status" value="1"/>
</dbReference>
<dbReference type="InterPro" id="IPR033640">
    <property type="entry name" value="FAR_C"/>
</dbReference>
<comment type="caution">
    <text evidence="13">The sequence shown here is derived from an EMBL/GenBank/DDBJ whole genome shotgun (WGS) entry which is preliminary data.</text>
</comment>
<dbReference type="Pfam" id="PF07993">
    <property type="entry name" value="NAD_binding_4"/>
    <property type="match status" value="1"/>
</dbReference>
<evidence type="ECO:0000256" key="2">
    <source>
        <dbReference type="ARBA" id="ARBA00005928"/>
    </source>
</evidence>
<comment type="similarity">
    <text evidence="2 10">Belongs to the fatty acyl-CoA reductase family.</text>
</comment>
<dbReference type="CDD" id="cd09071">
    <property type="entry name" value="FAR_C"/>
    <property type="match status" value="1"/>
</dbReference>
<comment type="catalytic activity">
    <reaction evidence="9 10">
        <text>a long-chain fatty acyl-CoA + 2 NADPH + 2 H(+) = a long-chain primary fatty alcohol + 2 NADP(+) + CoA</text>
        <dbReference type="Rhea" id="RHEA:52716"/>
        <dbReference type="ChEBI" id="CHEBI:15378"/>
        <dbReference type="ChEBI" id="CHEBI:57287"/>
        <dbReference type="ChEBI" id="CHEBI:57783"/>
        <dbReference type="ChEBI" id="CHEBI:58349"/>
        <dbReference type="ChEBI" id="CHEBI:77396"/>
        <dbReference type="ChEBI" id="CHEBI:83139"/>
        <dbReference type="EC" id="1.2.1.84"/>
    </reaction>
</comment>
<protein>
    <recommendedName>
        <fullName evidence="10">Fatty acyl-CoA reductase</fullName>
        <ecNumber evidence="10">1.2.1.84</ecNumber>
    </recommendedName>
</protein>
<organism evidence="13 14">
    <name type="scientific">Aquatica leii</name>
    <dbReference type="NCBI Taxonomy" id="1421715"/>
    <lineage>
        <taxon>Eukaryota</taxon>
        <taxon>Metazoa</taxon>
        <taxon>Ecdysozoa</taxon>
        <taxon>Arthropoda</taxon>
        <taxon>Hexapoda</taxon>
        <taxon>Insecta</taxon>
        <taxon>Pterygota</taxon>
        <taxon>Neoptera</taxon>
        <taxon>Endopterygota</taxon>
        <taxon>Coleoptera</taxon>
        <taxon>Polyphaga</taxon>
        <taxon>Elateriformia</taxon>
        <taxon>Elateroidea</taxon>
        <taxon>Lampyridae</taxon>
        <taxon>Luciolinae</taxon>
        <taxon>Aquatica</taxon>
    </lineage>
</organism>
<evidence type="ECO:0000256" key="9">
    <source>
        <dbReference type="ARBA" id="ARBA00052530"/>
    </source>
</evidence>
<keyword evidence="7 10" id="KW-0443">Lipid metabolism</keyword>
<keyword evidence="3 10" id="KW-0444">Lipid biosynthesis</keyword>
<comment type="subcellular location">
    <subcellularLocation>
        <location evidence="1">Membrane</location>
        <topology evidence="1">Multi-pass membrane protein</topology>
    </subcellularLocation>
</comment>
<evidence type="ECO:0000256" key="8">
    <source>
        <dbReference type="ARBA" id="ARBA00023136"/>
    </source>
</evidence>
<evidence type="ECO:0000256" key="3">
    <source>
        <dbReference type="ARBA" id="ARBA00022516"/>
    </source>
</evidence>
<evidence type="ECO:0000259" key="12">
    <source>
        <dbReference type="Pfam" id="PF07993"/>
    </source>
</evidence>
<keyword evidence="6 10" id="KW-1133">Transmembrane helix</keyword>
<evidence type="ECO:0000259" key="11">
    <source>
        <dbReference type="Pfam" id="PF03015"/>
    </source>
</evidence>
<evidence type="ECO:0000256" key="6">
    <source>
        <dbReference type="ARBA" id="ARBA00022989"/>
    </source>
</evidence>
<dbReference type="EC" id="1.2.1.84" evidence="10"/>
<keyword evidence="14" id="KW-1185">Reference proteome</keyword>
<evidence type="ECO:0000256" key="1">
    <source>
        <dbReference type="ARBA" id="ARBA00004141"/>
    </source>
</evidence>
<gene>
    <name evidence="13" type="ORF">RN001_011060</name>
</gene>
<dbReference type="Gene3D" id="3.40.50.720">
    <property type="entry name" value="NAD(P)-binding Rossmann-like Domain"/>
    <property type="match status" value="1"/>
</dbReference>
<keyword evidence="10" id="KW-0560">Oxidoreductase</keyword>
<dbReference type="InterPro" id="IPR036291">
    <property type="entry name" value="NAD(P)-bd_dom_sf"/>
</dbReference>
<dbReference type="Pfam" id="PF03015">
    <property type="entry name" value="Sterile"/>
    <property type="match status" value="1"/>
</dbReference>
<dbReference type="GO" id="GO:0080019">
    <property type="term" value="F:alcohol-forming very long-chain fatty acyl-CoA reductase activity"/>
    <property type="evidence" value="ECO:0007669"/>
    <property type="project" value="InterPro"/>
</dbReference>
<proteinExistence type="inferred from homology"/>
<feature type="transmembrane region" description="Helical" evidence="10">
    <location>
        <begin position="474"/>
        <end position="494"/>
    </location>
</feature>
<dbReference type="GO" id="GO:0005777">
    <property type="term" value="C:peroxisome"/>
    <property type="evidence" value="ECO:0007669"/>
    <property type="project" value="TreeGrafter"/>
</dbReference>
<feature type="domain" description="Fatty acyl-CoA reductase C-terminal" evidence="11">
    <location>
        <begin position="369"/>
        <end position="460"/>
    </location>
</feature>
<dbReference type="GO" id="GO:0035336">
    <property type="term" value="P:long-chain fatty-acyl-CoA metabolic process"/>
    <property type="evidence" value="ECO:0007669"/>
    <property type="project" value="TreeGrafter"/>
</dbReference>
<evidence type="ECO:0000313" key="14">
    <source>
        <dbReference type="Proteomes" id="UP001353858"/>
    </source>
</evidence>
<accession>A0AAN7PVK7</accession>
<keyword evidence="5 10" id="KW-0521">NADP</keyword>
<evidence type="ECO:0000256" key="10">
    <source>
        <dbReference type="RuleBase" id="RU363097"/>
    </source>
</evidence>
<evidence type="ECO:0000256" key="5">
    <source>
        <dbReference type="ARBA" id="ARBA00022857"/>
    </source>
</evidence>
<evidence type="ECO:0000256" key="7">
    <source>
        <dbReference type="ARBA" id="ARBA00023098"/>
    </source>
</evidence>
<dbReference type="PANTHER" id="PTHR11011:SF45">
    <property type="entry name" value="FATTY ACYL-COA REDUCTASE CG8306-RELATED"/>
    <property type="match status" value="1"/>
</dbReference>
<comment type="function">
    <text evidence="10">Catalyzes the reduction of fatty acyl-CoA to fatty alcohols.</text>
</comment>
<evidence type="ECO:0000256" key="4">
    <source>
        <dbReference type="ARBA" id="ARBA00022692"/>
    </source>
</evidence>